<dbReference type="AlphaFoldDB" id="A0A1E5VBW3"/>
<evidence type="ECO:0000313" key="2">
    <source>
        <dbReference type="EMBL" id="OEL22504.1"/>
    </source>
</evidence>
<dbReference type="PANTHER" id="PTHR33120">
    <property type="entry name" value="EXPRESSED PROTEIN-RELATED"/>
    <property type="match status" value="1"/>
</dbReference>
<keyword evidence="3" id="KW-1185">Reference proteome</keyword>
<protein>
    <recommendedName>
        <fullName evidence="1">PIR2-like helical domain-containing protein</fullName>
    </recommendedName>
</protein>
<dbReference type="InterPro" id="IPR046527">
    <property type="entry name" value="PIR2-like_helical"/>
</dbReference>
<proteinExistence type="predicted"/>
<dbReference type="Pfam" id="PF20235">
    <property type="entry name" value="PIR2-like_helical"/>
    <property type="match status" value="1"/>
</dbReference>
<dbReference type="Proteomes" id="UP000095767">
    <property type="component" value="Unassembled WGS sequence"/>
</dbReference>
<dbReference type="OrthoDB" id="688214at2759"/>
<dbReference type="EMBL" id="LWDX02045160">
    <property type="protein sequence ID" value="OEL22504.1"/>
    <property type="molecule type" value="Genomic_DNA"/>
</dbReference>
<feature type="domain" description="PIR2-like helical" evidence="1">
    <location>
        <begin position="228"/>
        <end position="342"/>
    </location>
</feature>
<comment type="caution">
    <text evidence="2">The sequence shown here is derived from an EMBL/GenBank/DDBJ whole genome shotgun (WGS) entry which is preliminary data.</text>
</comment>
<name>A0A1E5VBW3_9POAL</name>
<gene>
    <name evidence="2" type="ORF">BAE44_0016482</name>
</gene>
<accession>A0A1E5VBW3</accession>
<reference evidence="2 3" key="1">
    <citation type="submission" date="2016-09" db="EMBL/GenBank/DDBJ databases">
        <title>The draft genome of Dichanthelium oligosanthes: A C3 panicoid grass species.</title>
        <authorList>
            <person name="Studer A.J."/>
            <person name="Schnable J.C."/>
            <person name="Brutnell T.P."/>
        </authorList>
    </citation>
    <scope>NUCLEOTIDE SEQUENCE [LARGE SCALE GENOMIC DNA]</scope>
    <source>
        <strain evidence="3">cv. Kellogg 1175</strain>
        <tissue evidence="2">Leaf</tissue>
    </source>
</reference>
<organism evidence="2 3">
    <name type="scientific">Dichanthelium oligosanthes</name>
    <dbReference type="NCBI Taxonomy" id="888268"/>
    <lineage>
        <taxon>Eukaryota</taxon>
        <taxon>Viridiplantae</taxon>
        <taxon>Streptophyta</taxon>
        <taxon>Embryophyta</taxon>
        <taxon>Tracheophyta</taxon>
        <taxon>Spermatophyta</taxon>
        <taxon>Magnoliopsida</taxon>
        <taxon>Liliopsida</taxon>
        <taxon>Poales</taxon>
        <taxon>Poaceae</taxon>
        <taxon>PACMAD clade</taxon>
        <taxon>Panicoideae</taxon>
        <taxon>Panicodae</taxon>
        <taxon>Paniceae</taxon>
        <taxon>Dichantheliinae</taxon>
        <taxon>Dichanthelium</taxon>
    </lineage>
</organism>
<evidence type="ECO:0000313" key="3">
    <source>
        <dbReference type="Proteomes" id="UP000095767"/>
    </source>
</evidence>
<sequence length="347" mass="37934">MTAYFRYLGDTQARRYLHLASHDLALAVRLVRHDRLSPHHQRRPLLPDGGKLKYALRVAAVYSRHPEPDLLAGLMTAKYRAVLLAPVLAKLRGTEPLNARDVSEIGHLLARQWPPYPPPADVEFRCRPDGVTCARADDGTLQLVTCIEDEEDVVVRIVIASSRNQFQSQQLGYISSVTFDNSGDMETKLADCLQAAAAVADTASGGAAVDYDASPCEHIISLKLCLVDSIHAFYIRALAIIPRGAPSACLLRALLVAGHCYGPMDPLSNIILSSVWYDAAFPNAQGAEARLPNADRILDTKPMSRMGLRSLDGLVAIVCGTSCKSEHEALEYLNTLDRDLSRSHLVS</sequence>
<evidence type="ECO:0000259" key="1">
    <source>
        <dbReference type="Pfam" id="PF20235"/>
    </source>
</evidence>
<dbReference type="PANTHER" id="PTHR33120:SF42">
    <property type="entry name" value="OS12G0105000 PROTEIN"/>
    <property type="match status" value="1"/>
</dbReference>